<dbReference type="InterPro" id="IPR010930">
    <property type="entry name" value="Flg_bb/hook_C_dom"/>
</dbReference>
<protein>
    <recommendedName>
        <fullName evidence="4">Flagellar hook-associated protein 1</fullName>
    </recommendedName>
</protein>
<keyword evidence="10" id="KW-0282">Flagellum</keyword>
<evidence type="ECO:0000256" key="4">
    <source>
        <dbReference type="ARBA" id="ARBA00016244"/>
    </source>
</evidence>
<dbReference type="InterPro" id="IPR019776">
    <property type="entry name" value="Flagellar_basal_body_rod_CS"/>
</dbReference>
<feature type="domain" description="Flagellar hook-associated protein FlgK helical" evidence="9">
    <location>
        <begin position="84"/>
        <end position="317"/>
    </location>
</feature>
<sequence>MADLLQIGTSGINAFQRMLATTGNNISNINTEGYTRQRNIAVSDQFNAGVSGIVDRRVLDQFAQGEMRRDTSINAYAQALSFELQRTDAMMSDKANNLGTAFDSTYQSVHTANDDPTSLDTRQLMLGELKSLISTYNMLAKNYSEQEKIVNKEIGTEVSETNALIKNLGELNKEVMQANNLPGGASGALLDHRDEALRLLAEKVDISVIDGKSGAVQVMLRNGEPLVMGIEYSQFKVVPGDPDGRKSDLEYSIAGVSVGINGTTAGGKLAALFDFRDQEIGKVRNSMGQLAIAITDAFNTQNRLGMDLDGNIGGDIFELPTTTSHNYSGNSDSSKGITSSFLPGLGSAVTAADYEVKMTGANTFEVYALENGQRSLIPAGDIVGALPGSIEIPSHGLKFDFDPPPYVAGDQFLVQPTRDAADLIDISMVRPEELALASPIRVDTTSTNTSKAHIELEGVTATDTYAFNATTGLTAAAPQQVLINTSGGNIVYEIYDGNSPANLLGSVTSPPGSGENLLANAVPAITDPGYEISLTGNPLHGETFSIGFNDNGFADNSNGLKMADLQNQSLMRKNVVASGDNLMTLHEGFSRMQSSIGERTGNAIVAAQASVAKLDQSTNWHESVSGVNLDEEASNLLKFQQSYSAAAQIVSAARATFDTLLNAAR</sequence>
<dbReference type="Proteomes" id="UP001201273">
    <property type="component" value="Unassembled WGS sequence"/>
</dbReference>
<organism evidence="10 11">
    <name type="scientific">Motilimonas cestriensis</name>
    <dbReference type="NCBI Taxonomy" id="2742685"/>
    <lineage>
        <taxon>Bacteria</taxon>
        <taxon>Pseudomonadati</taxon>
        <taxon>Pseudomonadota</taxon>
        <taxon>Gammaproteobacteria</taxon>
        <taxon>Alteromonadales</taxon>
        <taxon>Alteromonadales genera incertae sedis</taxon>
        <taxon>Motilimonas</taxon>
    </lineage>
</organism>
<dbReference type="EMBL" id="JAIMJA010000011">
    <property type="protein sequence ID" value="MCE2595602.1"/>
    <property type="molecule type" value="Genomic_DNA"/>
</dbReference>
<dbReference type="Pfam" id="PF00460">
    <property type="entry name" value="Flg_bb_rod"/>
    <property type="match status" value="1"/>
</dbReference>
<gene>
    <name evidence="10" type="primary">flgK</name>
    <name evidence="10" type="ORF">K6Y31_12300</name>
</gene>
<evidence type="ECO:0000313" key="10">
    <source>
        <dbReference type="EMBL" id="MCE2595602.1"/>
    </source>
</evidence>
<dbReference type="SUPFAM" id="SSF64518">
    <property type="entry name" value="Phase 1 flagellin"/>
    <property type="match status" value="2"/>
</dbReference>
<dbReference type="NCBIfam" id="TIGR02492">
    <property type="entry name" value="flgK_ends"/>
    <property type="match status" value="1"/>
</dbReference>
<name>A0ABS8WBX0_9GAMM</name>
<evidence type="ECO:0000256" key="2">
    <source>
        <dbReference type="ARBA" id="ARBA00004613"/>
    </source>
</evidence>
<comment type="subcellular location">
    <subcellularLocation>
        <location evidence="1">Bacterial flagellum</location>
    </subcellularLocation>
    <subcellularLocation>
        <location evidence="2">Secreted</location>
    </subcellularLocation>
</comment>
<comment type="caution">
    <text evidence="10">The sequence shown here is derived from an EMBL/GenBank/DDBJ whole genome shotgun (WGS) entry which is preliminary data.</text>
</comment>
<dbReference type="InterPro" id="IPR001444">
    <property type="entry name" value="Flag_bb_rod_N"/>
</dbReference>
<dbReference type="InterPro" id="IPR053927">
    <property type="entry name" value="FlgK_helical"/>
</dbReference>
<dbReference type="PANTHER" id="PTHR30033">
    <property type="entry name" value="FLAGELLAR HOOK-ASSOCIATED PROTEIN 1"/>
    <property type="match status" value="1"/>
</dbReference>
<keyword evidence="6" id="KW-0975">Bacterial flagellum</keyword>
<dbReference type="InterPro" id="IPR002371">
    <property type="entry name" value="FlgK"/>
</dbReference>
<dbReference type="PANTHER" id="PTHR30033:SF1">
    <property type="entry name" value="FLAGELLAR HOOK-ASSOCIATED PROTEIN 1"/>
    <property type="match status" value="1"/>
</dbReference>
<evidence type="ECO:0000256" key="1">
    <source>
        <dbReference type="ARBA" id="ARBA00004365"/>
    </source>
</evidence>
<evidence type="ECO:0000259" key="8">
    <source>
        <dbReference type="Pfam" id="PF06429"/>
    </source>
</evidence>
<feature type="domain" description="Flagellar basal-body/hook protein C-terminal" evidence="8">
    <location>
        <begin position="624"/>
        <end position="662"/>
    </location>
</feature>
<dbReference type="Pfam" id="PF22638">
    <property type="entry name" value="FlgK_D1"/>
    <property type="match status" value="1"/>
</dbReference>
<evidence type="ECO:0000256" key="5">
    <source>
        <dbReference type="ARBA" id="ARBA00022525"/>
    </source>
</evidence>
<keyword evidence="10" id="KW-0969">Cilium</keyword>
<evidence type="ECO:0000256" key="6">
    <source>
        <dbReference type="ARBA" id="ARBA00023143"/>
    </source>
</evidence>
<keyword evidence="10" id="KW-0966">Cell projection</keyword>
<dbReference type="Pfam" id="PF06429">
    <property type="entry name" value="Flg_bbr_C"/>
    <property type="match status" value="1"/>
</dbReference>
<keyword evidence="11" id="KW-1185">Reference proteome</keyword>
<reference evidence="10 11" key="1">
    <citation type="journal article" date="2022" name="Environ. Microbiol. Rep.">
        <title>Eco-phylogenetic analyses reveal divergent evolution of vitamin B12 metabolism in the marine bacterial family 'Psychromonadaceae'.</title>
        <authorList>
            <person name="Jin X."/>
            <person name="Yang Y."/>
            <person name="Cao H."/>
            <person name="Gao B."/>
            <person name="Zhao Z."/>
        </authorList>
    </citation>
    <scope>NUCLEOTIDE SEQUENCE [LARGE SCALE GENOMIC DNA]</scope>
    <source>
        <strain evidence="10 11">MKS20</strain>
    </source>
</reference>
<comment type="similarity">
    <text evidence="3">Belongs to the flagella basal body rod proteins family.</text>
</comment>
<dbReference type="PROSITE" id="PS00588">
    <property type="entry name" value="FLAGELLA_BB_ROD"/>
    <property type="match status" value="1"/>
</dbReference>
<evidence type="ECO:0000259" key="7">
    <source>
        <dbReference type="Pfam" id="PF00460"/>
    </source>
</evidence>
<feature type="domain" description="Flagellar basal body rod protein N-terminal" evidence="7">
    <location>
        <begin position="5"/>
        <end position="35"/>
    </location>
</feature>
<keyword evidence="5" id="KW-0964">Secreted</keyword>
<accession>A0ABS8WBX0</accession>
<proteinExistence type="inferred from homology"/>
<dbReference type="RefSeq" id="WP_233053112.1">
    <property type="nucleotide sequence ID" value="NZ_JAIMJA010000011.1"/>
</dbReference>
<evidence type="ECO:0000256" key="3">
    <source>
        <dbReference type="ARBA" id="ARBA00009677"/>
    </source>
</evidence>
<dbReference type="PRINTS" id="PR01005">
    <property type="entry name" value="FLGHOOKAP1"/>
</dbReference>
<evidence type="ECO:0000259" key="9">
    <source>
        <dbReference type="Pfam" id="PF22638"/>
    </source>
</evidence>
<evidence type="ECO:0000313" key="11">
    <source>
        <dbReference type="Proteomes" id="UP001201273"/>
    </source>
</evidence>